<accession>A0A392W988</accession>
<keyword evidence="2" id="KW-1185">Reference proteome</keyword>
<comment type="caution">
    <text evidence="1">The sequence shown here is derived from an EMBL/GenBank/DDBJ whole genome shotgun (WGS) entry which is preliminary data.</text>
</comment>
<proteinExistence type="predicted"/>
<sequence length="22" mass="2414">MRRTLCWLAGRLAGRASPVLEG</sequence>
<evidence type="ECO:0000313" key="1">
    <source>
        <dbReference type="EMBL" id="MCI95270.1"/>
    </source>
</evidence>
<dbReference type="EMBL" id="LXQA011381981">
    <property type="protein sequence ID" value="MCI95270.1"/>
    <property type="molecule type" value="Genomic_DNA"/>
</dbReference>
<organism evidence="1 2">
    <name type="scientific">Trifolium medium</name>
    <dbReference type="NCBI Taxonomy" id="97028"/>
    <lineage>
        <taxon>Eukaryota</taxon>
        <taxon>Viridiplantae</taxon>
        <taxon>Streptophyta</taxon>
        <taxon>Embryophyta</taxon>
        <taxon>Tracheophyta</taxon>
        <taxon>Spermatophyta</taxon>
        <taxon>Magnoliopsida</taxon>
        <taxon>eudicotyledons</taxon>
        <taxon>Gunneridae</taxon>
        <taxon>Pentapetalae</taxon>
        <taxon>rosids</taxon>
        <taxon>fabids</taxon>
        <taxon>Fabales</taxon>
        <taxon>Fabaceae</taxon>
        <taxon>Papilionoideae</taxon>
        <taxon>50 kb inversion clade</taxon>
        <taxon>NPAAA clade</taxon>
        <taxon>Hologalegina</taxon>
        <taxon>IRL clade</taxon>
        <taxon>Trifolieae</taxon>
        <taxon>Trifolium</taxon>
    </lineage>
</organism>
<protein>
    <submittedName>
        <fullName evidence="1">Uncharacterized protein</fullName>
    </submittedName>
</protein>
<feature type="non-terminal residue" evidence="1">
    <location>
        <position position="22"/>
    </location>
</feature>
<evidence type="ECO:0000313" key="2">
    <source>
        <dbReference type="Proteomes" id="UP000265520"/>
    </source>
</evidence>
<name>A0A392W988_9FABA</name>
<dbReference type="AlphaFoldDB" id="A0A392W988"/>
<reference evidence="1 2" key="1">
    <citation type="journal article" date="2018" name="Front. Plant Sci.">
        <title>Red Clover (Trifolium pratense) and Zigzag Clover (T. medium) - A Picture of Genomic Similarities and Differences.</title>
        <authorList>
            <person name="Dluhosova J."/>
            <person name="Istvanek J."/>
            <person name="Nedelnik J."/>
            <person name="Repkova J."/>
        </authorList>
    </citation>
    <scope>NUCLEOTIDE SEQUENCE [LARGE SCALE GENOMIC DNA]</scope>
    <source>
        <strain evidence="2">cv. 10/8</strain>
        <tissue evidence="1">Leaf</tissue>
    </source>
</reference>
<dbReference type="Proteomes" id="UP000265520">
    <property type="component" value="Unassembled WGS sequence"/>
</dbReference>